<dbReference type="PROSITE" id="PS50855">
    <property type="entry name" value="COX1"/>
    <property type="match status" value="1"/>
</dbReference>
<dbReference type="EMBL" id="JANUGP010000032">
    <property type="protein sequence ID" value="MCS0605423.1"/>
    <property type="molecule type" value="Genomic_DNA"/>
</dbReference>
<gene>
    <name evidence="4" type="ORF">NX794_30090</name>
</gene>
<evidence type="ECO:0000313" key="5">
    <source>
        <dbReference type="Proteomes" id="UP001205612"/>
    </source>
</evidence>
<feature type="transmembrane region" description="Helical" evidence="2">
    <location>
        <begin position="20"/>
        <end position="39"/>
    </location>
</feature>
<dbReference type="Proteomes" id="UP001205612">
    <property type="component" value="Unassembled WGS sequence"/>
</dbReference>
<reference evidence="4 5" key="1">
    <citation type="submission" date="2022-08" db="EMBL/GenBank/DDBJ databases">
        <authorList>
            <person name="Somphong A."/>
            <person name="Phongsopitanun W."/>
        </authorList>
    </citation>
    <scope>NUCLEOTIDE SEQUENCE [LARGE SCALE GENOMIC DNA]</scope>
    <source>
        <strain evidence="4 5">LP11</strain>
    </source>
</reference>
<keyword evidence="2" id="KW-0472">Membrane</keyword>
<evidence type="ECO:0000313" key="4">
    <source>
        <dbReference type="EMBL" id="MCS0605423.1"/>
    </source>
</evidence>
<accession>A0ABT2BA77</accession>
<sequence>NGMQRRIPDYLAVEGLTTLNTVSTIFSFLLGASLLPFFYNVWKTAKYGKPVEADDPWGWGRSLEWATSCPPPRHNFTVLPRIRSESPAFDLHHPEVDQLEAARQERELTAR</sequence>
<keyword evidence="1" id="KW-0249">Electron transport</keyword>
<evidence type="ECO:0000256" key="2">
    <source>
        <dbReference type="SAM" id="Phobius"/>
    </source>
</evidence>
<organism evidence="4 5">
    <name type="scientific">Streptomyces pyxinicus</name>
    <dbReference type="NCBI Taxonomy" id="2970331"/>
    <lineage>
        <taxon>Bacteria</taxon>
        <taxon>Bacillati</taxon>
        <taxon>Actinomycetota</taxon>
        <taxon>Actinomycetes</taxon>
        <taxon>Kitasatosporales</taxon>
        <taxon>Streptomycetaceae</taxon>
        <taxon>Streptomyces</taxon>
    </lineage>
</organism>
<name>A0ABT2BA77_9ACTN</name>
<dbReference type="InterPro" id="IPR023616">
    <property type="entry name" value="Cyt_c_oxase-like_su1_dom"/>
</dbReference>
<keyword evidence="1" id="KW-0813">Transport</keyword>
<keyword evidence="2" id="KW-1133">Transmembrane helix</keyword>
<dbReference type="SUPFAM" id="SSF81442">
    <property type="entry name" value="Cytochrome c oxidase subunit I-like"/>
    <property type="match status" value="1"/>
</dbReference>
<proteinExistence type="predicted"/>
<keyword evidence="2" id="KW-0812">Transmembrane</keyword>
<feature type="domain" description="Cytochrome oxidase subunit I profile" evidence="3">
    <location>
        <begin position="1"/>
        <end position="83"/>
    </location>
</feature>
<evidence type="ECO:0000259" key="3">
    <source>
        <dbReference type="PROSITE" id="PS50855"/>
    </source>
</evidence>
<dbReference type="Gene3D" id="1.20.210.10">
    <property type="entry name" value="Cytochrome c oxidase-like, subunit I domain"/>
    <property type="match status" value="1"/>
</dbReference>
<protein>
    <submittedName>
        <fullName evidence="4">Cytochrome ubiquinol oxidase subunit I</fullName>
    </submittedName>
</protein>
<keyword evidence="5" id="KW-1185">Reference proteome</keyword>
<comment type="caution">
    <text evidence="4">The sequence shown here is derived from an EMBL/GenBank/DDBJ whole genome shotgun (WGS) entry which is preliminary data.</text>
</comment>
<feature type="non-terminal residue" evidence="4">
    <location>
        <position position="1"/>
    </location>
</feature>
<evidence type="ECO:0000256" key="1">
    <source>
        <dbReference type="ARBA" id="ARBA00022982"/>
    </source>
</evidence>
<dbReference type="InterPro" id="IPR036927">
    <property type="entry name" value="Cyt_c_oxase-like_su1_sf"/>
</dbReference>